<accession>A0A7D3XSU7</accession>
<dbReference type="KEGG" id="hsai:HPS36_02070"/>
<dbReference type="RefSeq" id="WP_173228327.1">
    <property type="nucleotide sequence ID" value="NZ_CP053941.1"/>
</dbReference>
<evidence type="ECO:0000313" key="2">
    <source>
        <dbReference type="EMBL" id="QKG91689.1"/>
    </source>
</evidence>
<organism evidence="2 3">
    <name type="scientific">Halorubrum salinarum</name>
    <dbReference type="NCBI Taxonomy" id="2739057"/>
    <lineage>
        <taxon>Archaea</taxon>
        <taxon>Methanobacteriati</taxon>
        <taxon>Methanobacteriota</taxon>
        <taxon>Stenosarchaea group</taxon>
        <taxon>Halobacteria</taxon>
        <taxon>Halobacteriales</taxon>
        <taxon>Haloferacaceae</taxon>
        <taxon>Halorubrum</taxon>
    </lineage>
</organism>
<sequence length="193" mass="21726">MSQKQMERPDLDDRTASAVKQEGERVGIQQQQSEVAQRKFNPGFYAEIADPDTDTSVWDWIQAEVGPVLAKPQILGDRERSFVEKSELLDANKAERIIAESEPGRLLKKNPELHAFWQGVAGTDAEGYNAPIEHHDEKRVIRDALELATTRKSLSVNGRGLDALTKATTETNVRKDSEQEKKSMRERLTGVTR</sequence>
<dbReference type="GeneID" id="55593750"/>
<dbReference type="EMBL" id="CP053941">
    <property type="protein sequence ID" value="QKG91689.1"/>
    <property type="molecule type" value="Genomic_DNA"/>
</dbReference>
<name>A0A7D3XSU7_9EURY</name>
<protein>
    <submittedName>
        <fullName evidence="2">Uncharacterized protein</fullName>
    </submittedName>
</protein>
<feature type="compositionally biased region" description="Basic and acidic residues" evidence="1">
    <location>
        <begin position="1"/>
        <end position="25"/>
    </location>
</feature>
<feature type="compositionally biased region" description="Basic and acidic residues" evidence="1">
    <location>
        <begin position="172"/>
        <end position="193"/>
    </location>
</feature>
<dbReference type="AlphaFoldDB" id="A0A7D3XSU7"/>
<evidence type="ECO:0000256" key="1">
    <source>
        <dbReference type="SAM" id="MobiDB-lite"/>
    </source>
</evidence>
<dbReference type="Proteomes" id="UP000505020">
    <property type="component" value="Chromosome"/>
</dbReference>
<keyword evidence="3" id="KW-1185">Reference proteome</keyword>
<evidence type="ECO:0000313" key="3">
    <source>
        <dbReference type="Proteomes" id="UP000505020"/>
    </source>
</evidence>
<reference evidence="2 3" key="1">
    <citation type="submission" date="2020-05" db="EMBL/GenBank/DDBJ databases">
        <title>Halorubrum RHB-C sp.nov., an extremely halophilic archaeon isolated from solar salt farm.</title>
        <authorList>
            <person name="Ho H."/>
            <person name="Danganan R.E."/>
            <person name="Dedeles G.R."/>
            <person name="Kim S.-G."/>
        </authorList>
    </citation>
    <scope>NUCLEOTIDE SEQUENCE [LARGE SCALE GENOMIC DNA]</scope>
    <source>
        <strain evidence="2 3">RHB-C</strain>
    </source>
</reference>
<feature type="region of interest" description="Disordered" evidence="1">
    <location>
        <begin position="165"/>
        <end position="193"/>
    </location>
</feature>
<proteinExistence type="predicted"/>
<gene>
    <name evidence="2" type="ORF">HPS36_02070</name>
</gene>
<feature type="region of interest" description="Disordered" evidence="1">
    <location>
        <begin position="1"/>
        <end position="37"/>
    </location>
</feature>